<dbReference type="PROSITE" id="PS50949">
    <property type="entry name" value="HTH_GNTR"/>
    <property type="match status" value="1"/>
</dbReference>
<dbReference type="SUPFAM" id="SSF53383">
    <property type="entry name" value="PLP-dependent transferases"/>
    <property type="match status" value="1"/>
</dbReference>
<name>A0A418VZT0_9PROT</name>
<dbReference type="PANTHER" id="PTHR46577">
    <property type="entry name" value="HTH-TYPE TRANSCRIPTIONAL REGULATORY PROTEIN GABR"/>
    <property type="match status" value="1"/>
</dbReference>
<evidence type="ECO:0000256" key="4">
    <source>
        <dbReference type="ARBA" id="ARBA00023125"/>
    </source>
</evidence>
<evidence type="ECO:0000256" key="5">
    <source>
        <dbReference type="ARBA" id="ARBA00023163"/>
    </source>
</evidence>
<dbReference type="AlphaFoldDB" id="A0A418VZT0"/>
<evidence type="ECO:0000313" key="7">
    <source>
        <dbReference type="EMBL" id="RJF83280.1"/>
    </source>
</evidence>
<dbReference type="InterPro" id="IPR036388">
    <property type="entry name" value="WH-like_DNA-bd_sf"/>
</dbReference>
<comment type="caution">
    <text evidence="7">The sequence shown here is derived from an EMBL/GenBank/DDBJ whole genome shotgun (WGS) entry which is preliminary data.</text>
</comment>
<organism evidence="7 8">
    <name type="scientific">Azospirillum cavernae</name>
    <dbReference type="NCBI Taxonomy" id="2320860"/>
    <lineage>
        <taxon>Bacteria</taxon>
        <taxon>Pseudomonadati</taxon>
        <taxon>Pseudomonadota</taxon>
        <taxon>Alphaproteobacteria</taxon>
        <taxon>Rhodospirillales</taxon>
        <taxon>Azospirillaceae</taxon>
        <taxon>Azospirillum</taxon>
    </lineage>
</organism>
<dbReference type="Pfam" id="PF00155">
    <property type="entry name" value="Aminotran_1_2"/>
    <property type="match status" value="1"/>
</dbReference>
<comment type="similarity">
    <text evidence="1">In the C-terminal section; belongs to the class-I pyridoxal-phosphate-dependent aminotransferase family.</text>
</comment>
<dbReference type="Gene3D" id="3.90.1150.10">
    <property type="entry name" value="Aspartate Aminotransferase, domain 1"/>
    <property type="match status" value="1"/>
</dbReference>
<dbReference type="InterPro" id="IPR036390">
    <property type="entry name" value="WH_DNA-bd_sf"/>
</dbReference>
<dbReference type="InterPro" id="IPR000524">
    <property type="entry name" value="Tscrpt_reg_HTH_GntR"/>
</dbReference>
<proteinExistence type="inferred from homology"/>
<evidence type="ECO:0000256" key="3">
    <source>
        <dbReference type="ARBA" id="ARBA00023015"/>
    </source>
</evidence>
<dbReference type="GO" id="GO:0030170">
    <property type="term" value="F:pyridoxal phosphate binding"/>
    <property type="evidence" value="ECO:0007669"/>
    <property type="project" value="InterPro"/>
</dbReference>
<dbReference type="GO" id="GO:0003677">
    <property type="term" value="F:DNA binding"/>
    <property type="evidence" value="ECO:0007669"/>
    <property type="project" value="UniProtKB-KW"/>
</dbReference>
<dbReference type="RefSeq" id="WP_119828921.1">
    <property type="nucleotide sequence ID" value="NZ_QYUL01000001.1"/>
</dbReference>
<keyword evidence="4" id="KW-0238">DNA-binding</keyword>
<reference evidence="7 8" key="1">
    <citation type="submission" date="2018-09" db="EMBL/GenBank/DDBJ databases">
        <authorList>
            <person name="Zhu H."/>
        </authorList>
    </citation>
    <scope>NUCLEOTIDE SEQUENCE [LARGE SCALE GENOMIC DNA]</scope>
    <source>
        <strain evidence="7 8">K2W22B-5</strain>
    </source>
</reference>
<dbReference type="SMART" id="SM00345">
    <property type="entry name" value="HTH_GNTR"/>
    <property type="match status" value="1"/>
</dbReference>
<dbReference type="GO" id="GO:0003700">
    <property type="term" value="F:DNA-binding transcription factor activity"/>
    <property type="evidence" value="ECO:0007669"/>
    <property type="project" value="InterPro"/>
</dbReference>
<dbReference type="InterPro" id="IPR015422">
    <property type="entry name" value="PyrdxlP-dep_Trfase_small"/>
</dbReference>
<keyword evidence="3" id="KW-0805">Transcription regulation</keyword>
<keyword evidence="7" id="KW-0808">Transferase</keyword>
<evidence type="ECO:0000259" key="6">
    <source>
        <dbReference type="PROSITE" id="PS50949"/>
    </source>
</evidence>
<gene>
    <name evidence="7" type="ORF">D3877_00855</name>
</gene>
<dbReference type="Pfam" id="PF00392">
    <property type="entry name" value="GntR"/>
    <property type="match status" value="1"/>
</dbReference>
<evidence type="ECO:0000256" key="2">
    <source>
        <dbReference type="ARBA" id="ARBA00022898"/>
    </source>
</evidence>
<keyword evidence="5" id="KW-0804">Transcription</keyword>
<dbReference type="SUPFAM" id="SSF46785">
    <property type="entry name" value="Winged helix' DNA-binding domain"/>
    <property type="match status" value="1"/>
</dbReference>
<dbReference type="EMBL" id="QYUL01000001">
    <property type="protein sequence ID" value="RJF83280.1"/>
    <property type="molecule type" value="Genomic_DNA"/>
</dbReference>
<dbReference type="GO" id="GO:0008483">
    <property type="term" value="F:transaminase activity"/>
    <property type="evidence" value="ECO:0007669"/>
    <property type="project" value="UniProtKB-KW"/>
</dbReference>
<dbReference type="CDD" id="cd07377">
    <property type="entry name" value="WHTH_GntR"/>
    <property type="match status" value="1"/>
</dbReference>
<accession>A0A418VZT0</accession>
<dbReference type="OrthoDB" id="9804020at2"/>
<dbReference type="InterPro" id="IPR004839">
    <property type="entry name" value="Aminotransferase_I/II_large"/>
</dbReference>
<dbReference type="Gene3D" id="3.40.640.10">
    <property type="entry name" value="Type I PLP-dependent aspartate aminotransferase-like (Major domain)"/>
    <property type="match status" value="1"/>
</dbReference>
<evidence type="ECO:0000256" key="1">
    <source>
        <dbReference type="ARBA" id="ARBA00005384"/>
    </source>
</evidence>
<dbReference type="InterPro" id="IPR015421">
    <property type="entry name" value="PyrdxlP-dep_Trfase_major"/>
</dbReference>
<sequence length="462" mass="50100">MVAARFPEVVERLAREIRDGLLPPGSRMPTHRALAERFGLAPATASRVYEELGKRGLVSGEVGRGTFVRGVAQHSMTDLGGSAVGGADRSATLSQTIDLSVNYPILDGQDALLGDTLRQLADEKGVSGLLGYQAPAGRPRDRQAAAAWLAACGLVATPDDILVTTGAQHGIAVALMTVCSPGDSVAVESLTYPGVKILAGLLNLHLAPIEMDAQGLVPRHLEEVCRSRRIRAVYCMPTVHNPLGLVMPEERRRQIVAICRKHDVFLLEDDAYAFLQERPPTPLRSLAPERCFNIQSLAKAFAPGLRIGYLVAPTPLMERAESVIRSTTWTASPITAELASRWIHDGWGERLVTEKRQDAAERQTLVSALLPTAAIQSHPTSYHVWLRLPPGVRGDDFVRHLKARNVIVSPSAAFVVPRRHAASAVRIAMGGVSVERLRDGLRIVAELYGRLRPMSVEAGGRW</sequence>
<dbReference type="InterPro" id="IPR015424">
    <property type="entry name" value="PyrdxlP-dep_Trfase"/>
</dbReference>
<dbReference type="InterPro" id="IPR051446">
    <property type="entry name" value="HTH_trans_reg/aminotransferase"/>
</dbReference>
<dbReference type="Proteomes" id="UP000283458">
    <property type="component" value="Unassembled WGS sequence"/>
</dbReference>
<keyword evidence="8" id="KW-1185">Reference proteome</keyword>
<protein>
    <submittedName>
        <fullName evidence="7">PLP-dependent aminotransferase family protein</fullName>
    </submittedName>
</protein>
<feature type="domain" description="HTH gntR-type" evidence="6">
    <location>
        <begin position="3"/>
        <end position="71"/>
    </location>
</feature>
<dbReference type="Gene3D" id="1.10.10.10">
    <property type="entry name" value="Winged helix-like DNA-binding domain superfamily/Winged helix DNA-binding domain"/>
    <property type="match status" value="1"/>
</dbReference>
<keyword evidence="2" id="KW-0663">Pyridoxal phosphate</keyword>
<dbReference type="PANTHER" id="PTHR46577:SF1">
    <property type="entry name" value="HTH-TYPE TRANSCRIPTIONAL REGULATORY PROTEIN GABR"/>
    <property type="match status" value="1"/>
</dbReference>
<evidence type="ECO:0000313" key="8">
    <source>
        <dbReference type="Proteomes" id="UP000283458"/>
    </source>
</evidence>
<keyword evidence="7" id="KW-0032">Aminotransferase</keyword>
<dbReference type="CDD" id="cd00609">
    <property type="entry name" value="AAT_like"/>
    <property type="match status" value="1"/>
</dbReference>